<reference evidence="6" key="1">
    <citation type="submission" date="2017-01" db="EMBL/GenBank/DDBJ databases">
        <authorList>
            <person name="Varghese N."/>
            <person name="Submissions S."/>
        </authorList>
    </citation>
    <scope>NUCLEOTIDE SEQUENCE [LARGE SCALE GENOMIC DNA]</scope>
    <source>
        <strain evidence="6">DSM 21054</strain>
    </source>
</reference>
<evidence type="ECO:0000259" key="4">
    <source>
        <dbReference type="PROSITE" id="PS01124"/>
    </source>
</evidence>
<sequence>MAKSKATDLLASHKKIQTTLSTPFNVGVIALTPQKSNVVYNRRDYYKISLITKGSSNIIYPTRGLHVDRPALIFANPRIPFAWENTSEDITGYYCVFKDSFFRDKERREVFRDFPLFKAGGDPVFFLNDDQLPYLVSLFERMKVELETDYVYKYDVLRSSLHLVIHEALKMQPANNYIPNVNAANRIANLFVELLDRQFPVDSPQFIFQLKKPADFAANMAIHVNHLNAAVSEVTGKNTTTHINEKVMAEAKALLKHTDWPVADIGYSLGFEYPSYFNIFFKKHEGATPLAFRKTL</sequence>
<dbReference type="AlphaFoldDB" id="A0A173MKT9"/>
<dbReference type="PROSITE" id="PS01124">
    <property type="entry name" value="HTH_ARAC_FAMILY_2"/>
    <property type="match status" value="1"/>
</dbReference>
<dbReference type="Gene3D" id="1.10.10.60">
    <property type="entry name" value="Homeodomain-like"/>
    <property type="match status" value="1"/>
</dbReference>
<dbReference type="GO" id="GO:0043565">
    <property type="term" value="F:sequence-specific DNA binding"/>
    <property type="evidence" value="ECO:0007669"/>
    <property type="project" value="InterPro"/>
</dbReference>
<evidence type="ECO:0000313" key="5">
    <source>
        <dbReference type="EMBL" id="SIT33195.1"/>
    </source>
</evidence>
<dbReference type="SMART" id="SM00342">
    <property type="entry name" value="HTH_ARAC"/>
    <property type="match status" value="1"/>
</dbReference>
<evidence type="ECO:0000256" key="1">
    <source>
        <dbReference type="ARBA" id="ARBA00023015"/>
    </source>
</evidence>
<dbReference type="SUPFAM" id="SSF46689">
    <property type="entry name" value="Homeodomain-like"/>
    <property type="match status" value="1"/>
</dbReference>
<keyword evidence="1" id="KW-0805">Transcription regulation</keyword>
<dbReference type="Proteomes" id="UP000186917">
    <property type="component" value="Unassembled WGS sequence"/>
</dbReference>
<evidence type="ECO:0000313" key="6">
    <source>
        <dbReference type="Proteomes" id="UP000186917"/>
    </source>
</evidence>
<name>A0A173MKT9_9BACT</name>
<evidence type="ECO:0000256" key="2">
    <source>
        <dbReference type="ARBA" id="ARBA00023125"/>
    </source>
</evidence>
<keyword evidence="2" id="KW-0238">DNA-binding</keyword>
<dbReference type="PANTHER" id="PTHR43280">
    <property type="entry name" value="ARAC-FAMILY TRANSCRIPTIONAL REGULATOR"/>
    <property type="match status" value="1"/>
</dbReference>
<accession>A0A173MKT9</accession>
<dbReference type="KEGG" id="fln:FLA_4295"/>
<dbReference type="STRING" id="477680.SAMN05421788_11266"/>
<protein>
    <submittedName>
        <fullName evidence="5">Helix-turn-helix domain-containing protein</fullName>
    </submittedName>
</protein>
<dbReference type="RefSeq" id="WP_084206499.1">
    <property type="nucleotide sequence ID" value="NZ_AP017422.1"/>
</dbReference>
<dbReference type="GO" id="GO:0003700">
    <property type="term" value="F:DNA-binding transcription factor activity"/>
    <property type="evidence" value="ECO:0007669"/>
    <property type="project" value="InterPro"/>
</dbReference>
<evidence type="ECO:0000256" key="3">
    <source>
        <dbReference type="ARBA" id="ARBA00023163"/>
    </source>
</evidence>
<dbReference type="InterPro" id="IPR009057">
    <property type="entry name" value="Homeodomain-like_sf"/>
</dbReference>
<feature type="domain" description="HTH araC/xylS-type" evidence="4">
    <location>
        <begin position="215"/>
        <end position="295"/>
    </location>
</feature>
<dbReference type="Pfam" id="PF12833">
    <property type="entry name" value="HTH_18"/>
    <property type="match status" value="1"/>
</dbReference>
<dbReference type="EMBL" id="FTOR01000012">
    <property type="protein sequence ID" value="SIT33195.1"/>
    <property type="molecule type" value="Genomic_DNA"/>
</dbReference>
<keyword evidence="3" id="KW-0804">Transcription</keyword>
<dbReference type="OrthoDB" id="629929at2"/>
<keyword evidence="6" id="KW-1185">Reference proteome</keyword>
<dbReference type="PANTHER" id="PTHR43280:SF32">
    <property type="entry name" value="TRANSCRIPTIONAL REGULATORY PROTEIN"/>
    <property type="match status" value="1"/>
</dbReference>
<gene>
    <name evidence="5" type="ORF">SAMN05421788_11266</name>
</gene>
<proteinExistence type="predicted"/>
<dbReference type="InterPro" id="IPR018060">
    <property type="entry name" value="HTH_AraC"/>
</dbReference>
<organism evidence="5 6">
    <name type="scientific">Filimonas lacunae</name>
    <dbReference type="NCBI Taxonomy" id="477680"/>
    <lineage>
        <taxon>Bacteria</taxon>
        <taxon>Pseudomonadati</taxon>
        <taxon>Bacteroidota</taxon>
        <taxon>Chitinophagia</taxon>
        <taxon>Chitinophagales</taxon>
        <taxon>Chitinophagaceae</taxon>
        <taxon>Filimonas</taxon>
    </lineage>
</organism>